<comment type="caution">
    <text evidence="13">The sequence shown here is derived from an EMBL/GenBank/DDBJ whole genome shotgun (WGS) entry which is preliminary data.</text>
</comment>
<feature type="domain" description="Arginyl tRNA synthetase N-terminal" evidence="12">
    <location>
        <begin position="6"/>
        <end position="119"/>
    </location>
</feature>
<dbReference type="OrthoDB" id="9805987at2"/>
<dbReference type="HAMAP" id="MF_00123">
    <property type="entry name" value="Arg_tRNA_synth"/>
    <property type="match status" value="1"/>
</dbReference>
<comment type="subcellular location">
    <subcellularLocation>
        <location evidence="9">Cytoplasm</location>
    </subcellularLocation>
</comment>
<dbReference type="Pfam" id="PF05746">
    <property type="entry name" value="DALR_1"/>
    <property type="match status" value="1"/>
</dbReference>
<dbReference type="Proteomes" id="UP000029692">
    <property type="component" value="Unassembled WGS sequence"/>
</dbReference>
<evidence type="ECO:0000313" key="13">
    <source>
        <dbReference type="EMBL" id="KGE73863.1"/>
    </source>
</evidence>
<feature type="short sequence motif" description="'HIGH' region" evidence="9">
    <location>
        <begin position="157"/>
        <end position="167"/>
    </location>
</feature>
<evidence type="ECO:0000256" key="8">
    <source>
        <dbReference type="ARBA" id="ARBA00049339"/>
    </source>
</evidence>
<organism evidence="13 14">
    <name type="scientific">Spirochaeta lutea</name>
    <dbReference type="NCBI Taxonomy" id="1480694"/>
    <lineage>
        <taxon>Bacteria</taxon>
        <taxon>Pseudomonadati</taxon>
        <taxon>Spirochaetota</taxon>
        <taxon>Spirochaetia</taxon>
        <taxon>Spirochaetales</taxon>
        <taxon>Spirochaetaceae</taxon>
        <taxon>Spirochaeta</taxon>
    </lineage>
</organism>
<dbReference type="Gene3D" id="1.10.730.10">
    <property type="entry name" value="Isoleucyl-tRNA Synthetase, Domain 1"/>
    <property type="match status" value="1"/>
</dbReference>
<dbReference type="InterPro" id="IPR008909">
    <property type="entry name" value="DALR_anticod-bd"/>
</dbReference>
<dbReference type="NCBIfam" id="TIGR00456">
    <property type="entry name" value="argS"/>
    <property type="match status" value="1"/>
</dbReference>
<dbReference type="InterPro" id="IPR009080">
    <property type="entry name" value="tRNAsynth_Ia_anticodon-bd"/>
</dbReference>
<dbReference type="GO" id="GO:0006420">
    <property type="term" value="P:arginyl-tRNA aminoacylation"/>
    <property type="evidence" value="ECO:0007669"/>
    <property type="project" value="UniProtKB-UniRule"/>
</dbReference>
<keyword evidence="2 9" id="KW-0963">Cytoplasm</keyword>
<dbReference type="SMART" id="SM01016">
    <property type="entry name" value="Arg_tRNA_synt_N"/>
    <property type="match status" value="1"/>
</dbReference>
<dbReference type="PANTHER" id="PTHR11956">
    <property type="entry name" value="ARGINYL-TRNA SYNTHETASE"/>
    <property type="match status" value="1"/>
</dbReference>
<proteinExistence type="inferred from homology"/>
<sequence>MEQMKERWRRLLFAVLAEIARERDIEFTSSLADFQVETPPKAELGDVAFPMFAFAKVLRVGPPQISASVVGVLEALIAGEKTLTSPGGEQVTGDGLTEEFRRGNLGTAEAMGPYVNVRLPRRRITLDLLKTVHTQQDRFGITDSLAGQKIMVEFSCPNTNKPLHLGHLRNDALGESIARILKANGAQVRKVNLINNRGVHICKSMLAYQRFGEGETPESTGIKPDHFVGKYYVAYANWVKEYPQAEAMAQEMLHQWEQGEAETMKLWKQMNEWAVEGIEETYQRTGISFDQVYYESETYLLGRSEILQGLEDDIFYKDEEGTVWIDLEPIGLDKKVLLRKDGTSLYITQDIGTAINRHKDWPFDRLIYVVASEQQYHFRVLFHVLSQLGYPWASNLYHLSYGMVNLPEGKMKSREGTVVDADDLLDQLTAMAKEEIVSKERQDQVEDLNATSHQIALGALHYYLLQTTPTKDMIFNSKDSLAFNGNTGPYLQYTGARISSMLRKWGKDLPPMTEDLAAVLTEEVEWELVKLIGSFPGIVSQAGMEYNPASMTGYLYELAKTFSRFYHDHPMLNAPVPELVQARVALAGAVLQVLKSGMNLINVPFLSSM</sequence>
<dbReference type="PROSITE" id="PS00178">
    <property type="entry name" value="AA_TRNA_LIGASE_I"/>
    <property type="match status" value="1"/>
</dbReference>
<evidence type="ECO:0000256" key="7">
    <source>
        <dbReference type="ARBA" id="ARBA00023146"/>
    </source>
</evidence>
<dbReference type="SMART" id="SM00836">
    <property type="entry name" value="DALR_1"/>
    <property type="match status" value="1"/>
</dbReference>
<gene>
    <name evidence="9" type="primary">argS</name>
    <name evidence="13" type="ORF">DC28_01250</name>
</gene>
<accession>A0A098R2I7</accession>
<dbReference type="PRINTS" id="PR01038">
    <property type="entry name" value="TRNASYNTHARG"/>
</dbReference>
<keyword evidence="7 9" id="KW-0030">Aminoacyl-tRNA synthetase</keyword>
<dbReference type="InterPro" id="IPR001412">
    <property type="entry name" value="aa-tRNA-synth_I_CS"/>
</dbReference>
<comment type="subunit">
    <text evidence="9">Monomer.</text>
</comment>
<dbReference type="RefSeq" id="WP_037544902.1">
    <property type="nucleotide sequence ID" value="NZ_JNUP01000003.1"/>
</dbReference>
<dbReference type="PANTHER" id="PTHR11956:SF5">
    <property type="entry name" value="ARGININE--TRNA LIGASE, CYTOPLASMIC"/>
    <property type="match status" value="1"/>
</dbReference>
<dbReference type="GO" id="GO:0004814">
    <property type="term" value="F:arginine-tRNA ligase activity"/>
    <property type="evidence" value="ECO:0007669"/>
    <property type="project" value="UniProtKB-UniRule"/>
</dbReference>
<dbReference type="InterPro" id="IPR036695">
    <property type="entry name" value="Arg-tRNA-synth_N_sf"/>
</dbReference>
<evidence type="ECO:0000256" key="5">
    <source>
        <dbReference type="ARBA" id="ARBA00022840"/>
    </source>
</evidence>
<evidence type="ECO:0000256" key="6">
    <source>
        <dbReference type="ARBA" id="ARBA00022917"/>
    </source>
</evidence>
<dbReference type="CDD" id="cd00671">
    <property type="entry name" value="ArgRS_core"/>
    <property type="match status" value="1"/>
</dbReference>
<comment type="catalytic activity">
    <reaction evidence="8 9">
        <text>tRNA(Arg) + L-arginine + ATP = L-arginyl-tRNA(Arg) + AMP + diphosphate</text>
        <dbReference type="Rhea" id="RHEA:20301"/>
        <dbReference type="Rhea" id="RHEA-COMP:9658"/>
        <dbReference type="Rhea" id="RHEA-COMP:9673"/>
        <dbReference type="ChEBI" id="CHEBI:30616"/>
        <dbReference type="ChEBI" id="CHEBI:32682"/>
        <dbReference type="ChEBI" id="CHEBI:33019"/>
        <dbReference type="ChEBI" id="CHEBI:78442"/>
        <dbReference type="ChEBI" id="CHEBI:78513"/>
        <dbReference type="ChEBI" id="CHEBI:456215"/>
        <dbReference type="EC" id="6.1.1.19"/>
    </reaction>
</comment>
<keyword evidence="14" id="KW-1185">Reference proteome</keyword>
<name>A0A098R2I7_9SPIO</name>
<dbReference type="AlphaFoldDB" id="A0A098R2I7"/>
<dbReference type="InterPro" id="IPR014729">
    <property type="entry name" value="Rossmann-like_a/b/a_fold"/>
</dbReference>
<comment type="similarity">
    <text evidence="1 9 10">Belongs to the class-I aminoacyl-tRNA synthetase family.</text>
</comment>
<feature type="domain" description="DALR anticodon binding" evidence="11">
    <location>
        <begin position="491"/>
        <end position="609"/>
    </location>
</feature>
<dbReference type="Pfam" id="PF03485">
    <property type="entry name" value="Arg_tRNA_synt_N"/>
    <property type="match status" value="1"/>
</dbReference>
<dbReference type="InterPro" id="IPR035684">
    <property type="entry name" value="ArgRS_core"/>
</dbReference>
<dbReference type="InterPro" id="IPR001278">
    <property type="entry name" value="Arg-tRNA-ligase"/>
</dbReference>
<dbReference type="GO" id="GO:0005524">
    <property type="term" value="F:ATP binding"/>
    <property type="evidence" value="ECO:0007669"/>
    <property type="project" value="UniProtKB-UniRule"/>
</dbReference>
<dbReference type="SUPFAM" id="SSF55190">
    <property type="entry name" value="Arginyl-tRNA synthetase (ArgRS), N-terminal 'additional' domain"/>
    <property type="match status" value="1"/>
</dbReference>
<protein>
    <recommendedName>
        <fullName evidence="9">Arginine--tRNA ligase</fullName>
        <ecNumber evidence="9">6.1.1.19</ecNumber>
    </recommendedName>
    <alternativeName>
        <fullName evidence="9">Arginyl-tRNA synthetase</fullName>
        <shortName evidence="9">ArgRS</shortName>
    </alternativeName>
</protein>
<dbReference type="EC" id="6.1.1.19" evidence="9"/>
<keyword evidence="3 9" id="KW-0436">Ligase</keyword>
<evidence type="ECO:0000256" key="9">
    <source>
        <dbReference type="HAMAP-Rule" id="MF_00123"/>
    </source>
</evidence>
<evidence type="ECO:0000259" key="12">
    <source>
        <dbReference type="SMART" id="SM01016"/>
    </source>
</evidence>
<dbReference type="Gene3D" id="3.30.1360.70">
    <property type="entry name" value="Arginyl tRNA synthetase N-terminal domain"/>
    <property type="match status" value="1"/>
</dbReference>
<dbReference type="Pfam" id="PF00750">
    <property type="entry name" value="tRNA-synt_1d"/>
    <property type="match status" value="1"/>
</dbReference>
<evidence type="ECO:0000256" key="2">
    <source>
        <dbReference type="ARBA" id="ARBA00022490"/>
    </source>
</evidence>
<dbReference type="SUPFAM" id="SSF52374">
    <property type="entry name" value="Nucleotidylyl transferase"/>
    <property type="match status" value="1"/>
</dbReference>
<evidence type="ECO:0000256" key="1">
    <source>
        <dbReference type="ARBA" id="ARBA00005594"/>
    </source>
</evidence>
<keyword evidence="4 9" id="KW-0547">Nucleotide-binding</keyword>
<dbReference type="eggNOG" id="COG0018">
    <property type="taxonomic scope" value="Bacteria"/>
</dbReference>
<evidence type="ECO:0000313" key="14">
    <source>
        <dbReference type="Proteomes" id="UP000029692"/>
    </source>
</evidence>
<reference evidence="13 14" key="1">
    <citation type="submission" date="2014-05" db="EMBL/GenBank/DDBJ databases">
        <title>De novo Genome Sequence of Spirocheata sp.</title>
        <authorList>
            <person name="Shivani Y."/>
            <person name="Subhash Y."/>
            <person name="Tushar L."/>
            <person name="Sasikala C."/>
            <person name="Ramana C.V."/>
        </authorList>
    </citation>
    <scope>NUCLEOTIDE SEQUENCE [LARGE SCALE GENOMIC DNA]</scope>
    <source>
        <strain evidence="13 14">JC230</strain>
    </source>
</reference>
<evidence type="ECO:0000256" key="10">
    <source>
        <dbReference type="RuleBase" id="RU363038"/>
    </source>
</evidence>
<evidence type="ECO:0000256" key="4">
    <source>
        <dbReference type="ARBA" id="ARBA00022741"/>
    </source>
</evidence>
<dbReference type="SUPFAM" id="SSF47323">
    <property type="entry name" value="Anticodon-binding domain of a subclass of class I aminoacyl-tRNA synthetases"/>
    <property type="match status" value="1"/>
</dbReference>
<dbReference type="InterPro" id="IPR005148">
    <property type="entry name" value="Arg-tRNA-synth_N"/>
</dbReference>
<evidence type="ECO:0000256" key="3">
    <source>
        <dbReference type="ARBA" id="ARBA00022598"/>
    </source>
</evidence>
<evidence type="ECO:0000259" key="11">
    <source>
        <dbReference type="SMART" id="SM00836"/>
    </source>
</evidence>
<dbReference type="STRING" id="1480694.DC28_01250"/>
<dbReference type="GO" id="GO:0005737">
    <property type="term" value="C:cytoplasm"/>
    <property type="evidence" value="ECO:0007669"/>
    <property type="project" value="UniProtKB-SubCell"/>
</dbReference>
<dbReference type="Gene3D" id="3.40.50.620">
    <property type="entry name" value="HUPs"/>
    <property type="match status" value="1"/>
</dbReference>
<dbReference type="EMBL" id="JNUP01000003">
    <property type="protein sequence ID" value="KGE73863.1"/>
    <property type="molecule type" value="Genomic_DNA"/>
</dbReference>
<keyword evidence="6 9" id="KW-0648">Protein biosynthesis</keyword>
<keyword evidence="5 9" id="KW-0067">ATP-binding</keyword>